<evidence type="ECO:0000256" key="1">
    <source>
        <dbReference type="SAM" id="MobiDB-lite"/>
    </source>
</evidence>
<evidence type="ECO:0000259" key="2">
    <source>
        <dbReference type="Pfam" id="PF07969"/>
    </source>
</evidence>
<evidence type="ECO:0000313" key="3">
    <source>
        <dbReference type="EMBL" id="MFD1044820.1"/>
    </source>
</evidence>
<dbReference type="PANTHER" id="PTHR22642:SF2">
    <property type="entry name" value="PROTEIN LONG AFTER FAR-RED 3"/>
    <property type="match status" value="1"/>
</dbReference>
<dbReference type="Gene3D" id="3.10.310.70">
    <property type="match status" value="1"/>
</dbReference>
<evidence type="ECO:0000313" key="4">
    <source>
        <dbReference type="Proteomes" id="UP001597045"/>
    </source>
</evidence>
<dbReference type="SUPFAM" id="SSF51556">
    <property type="entry name" value="Metallo-dependent hydrolases"/>
    <property type="match status" value="1"/>
</dbReference>
<sequence length="228" mass="24430">MAGITATTTDPPGGEIQRADGEPTGLLLEGATVLMKGYQLTPEQHRRASQRAIEILHTYGVTAFQDAAVSTDIMGALKSLDGAGELDAWVVSSLLVNDPIFGFSPVGRELFEVASAYRSEHHRPDFVKIFLDGVPPTRTAAFLDPYLPDSAHGHDYHGSTTMSLEELTSWLRLAASYGLSAKVHCTGDASVRLLLDAVTLLRKEGLTAPRFQVAAQQGLAADEQLGRG</sequence>
<dbReference type="EMBL" id="JBHTIS010000134">
    <property type="protein sequence ID" value="MFD1044820.1"/>
    <property type="molecule type" value="Genomic_DNA"/>
</dbReference>
<proteinExistence type="predicted"/>
<gene>
    <name evidence="3" type="ORF">ACFQ1S_04025</name>
</gene>
<accession>A0ABW3M2B6</accession>
<reference evidence="4" key="1">
    <citation type="journal article" date="2019" name="Int. J. Syst. Evol. Microbiol.">
        <title>The Global Catalogue of Microorganisms (GCM) 10K type strain sequencing project: providing services to taxonomists for standard genome sequencing and annotation.</title>
        <authorList>
            <consortium name="The Broad Institute Genomics Platform"/>
            <consortium name="The Broad Institute Genome Sequencing Center for Infectious Disease"/>
            <person name="Wu L."/>
            <person name="Ma J."/>
        </authorList>
    </citation>
    <scope>NUCLEOTIDE SEQUENCE [LARGE SCALE GENOMIC DNA]</scope>
    <source>
        <strain evidence="4">JCM 31486</strain>
    </source>
</reference>
<dbReference type="Proteomes" id="UP001597045">
    <property type="component" value="Unassembled WGS sequence"/>
</dbReference>
<comment type="caution">
    <text evidence="3">The sequence shown here is derived from an EMBL/GenBank/DDBJ whole genome shotgun (WGS) entry which is preliminary data.</text>
</comment>
<dbReference type="InterPro" id="IPR032466">
    <property type="entry name" value="Metal_Hydrolase"/>
</dbReference>
<dbReference type="Pfam" id="PF07969">
    <property type="entry name" value="Amidohydro_3"/>
    <property type="match status" value="1"/>
</dbReference>
<feature type="compositionally biased region" description="Polar residues" evidence="1">
    <location>
        <begin position="1"/>
        <end position="10"/>
    </location>
</feature>
<dbReference type="PANTHER" id="PTHR22642">
    <property type="entry name" value="IMIDAZOLONEPROPIONASE"/>
    <property type="match status" value="1"/>
</dbReference>
<protein>
    <submittedName>
        <fullName evidence="3">Amidohydrolase family protein</fullName>
    </submittedName>
</protein>
<name>A0ABW3M2B6_9PSEU</name>
<dbReference type="Gene3D" id="3.20.20.140">
    <property type="entry name" value="Metal-dependent hydrolases"/>
    <property type="match status" value="1"/>
</dbReference>
<dbReference type="InterPro" id="IPR013108">
    <property type="entry name" value="Amidohydro_3"/>
</dbReference>
<feature type="domain" description="Amidohydrolase 3" evidence="2">
    <location>
        <begin position="1"/>
        <end position="225"/>
    </location>
</feature>
<keyword evidence="4" id="KW-1185">Reference proteome</keyword>
<feature type="region of interest" description="Disordered" evidence="1">
    <location>
        <begin position="1"/>
        <end position="21"/>
    </location>
</feature>
<organism evidence="3 4">
    <name type="scientific">Kibdelosporangium lantanae</name>
    <dbReference type="NCBI Taxonomy" id="1497396"/>
    <lineage>
        <taxon>Bacteria</taxon>
        <taxon>Bacillati</taxon>
        <taxon>Actinomycetota</taxon>
        <taxon>Actinomycetes</taxon>
        <taxon>Pseudonocardiales</taxon>
        <taxon>Pseudonocardiaceae</taxon>
        <taxon>Kibdelosporangium</taxon>
    </lineage>
</organism>